<dbReference type="AlphaFoldDB" id="A0A5J4ZGC1"/>
<accession>A0A5J4ZGC1</accession>
<reference evidence="1 2" key="1">
    <citation type="submission" date="2019-09" db="EMBL/GenBank/DDBJ databases">
        <title>A chromosome-level genome assembly of the Chinese tupelo Nyssa sinensis.</title>
        <authorList>
            <person name="Yang X."/>
            <person name="Kang M."/>
            <person name="Yang Y."/>
            <person name="Xiong H."/>
            <person name="Wang M."/>
            <person name="Zhang Z."/>
            <person name="Wang Z."/>
            <person name="Wu H."/>
            <person name="Ma T."/>
            <person name="Liu J."/>
            <person name="Xi Z."/>
        </authorList>
    </citation>
    <scope>NUCLEOTIDE SEQUENCE [LARGE SCALE GENOMIC DNA]</scope>
    <source>
        <strain evidence="1">J267</strain>
        <tissue evidence="1">Leaf</tissue>
    </source>
</reference>
<organism evidence="1 2">
    <name type="scientific">Nyssa sinensis</name>
    <dbReference type="NCBI Taxonomy" id="561372"/>
    <lineage>
        <taxon>Eukaryota</taxon>
        <taxon>Viridiplantae</taxon>
        <taxon>Streptophyta</taxon>
        <taxon>Embryophyta</taxon>
        <taxon>Tracheophyta</taxon>
        <taxon>Spermatophyta</taxon>
        <taxon>Magnoliopsida</taxon>
        <taxon>eudicotyledons</taxon>
        <taxon>Gunneridae</taxon>
        <taxon>Pentapetalae</taxon>
        <taxon>asterids</taxon>
        <taxon>Cornales</taxon>
        <taxon>Nyssaceae</taxon>
        <taxon>Nyssa</taxon>
    </lineage>
</organism>
<sequence>MANPKGILRTVILQHSADYGHYCILTDFVSACLSHSQTFLHETFSGGSPSTFLATLRSNLQWVQLVLFSGPRVEHKHFQALLAAVFNAGVLNFLGFDCLFRKP</sequence>
<dbReference type="EMBL" id="CM018051">
    <property type="protein sequence ID" value="KAA8517049.1"/>
    <property type="molecule type" value="Genomic_DNA"/>
</dbReference>
<evidence type="ECO:0000313" key="1">
    <source>
        <dbReference type="EMBL" id="KAA8517049.1"/>
    </source>
</evidence>
<proteinExistence type="predicted"/>
<keyword evidence="2" id="KW-1185">Reference proteome</keyword>
<name>A0A5J4ZGC1_9ASTE</name>
<gene>
    <name evidence="1" type="ORF">F0562_017133</name>
</gene>
<dbReference type="Proteomes" id="UP000325577">
    <property type="component" value="Linkage Group LG8"/>
</dbReference>
<evidence type="ECO:0000313" key="2">
    <source>
        <dbReference type="Proteomes" id="UP000325577"/>
    </source>
</evidence>
<protein>
    <submittedName>
        <fullName evidence="1">Uncharacterized protein</fullName>
    </submittedName>
</protein>